<dbReference type="Proteomes" id="UP001408356">
    <property type="component" value="Unassembled WGS sequence"/>
</dbReference>
<sequence length="283" mass="30172">MGSKSSLALKLLQWFVRGIQFGCCAVVLALFSYFLATLHNHNFNIPTWTKAVEGISGAGVLYTIIGLLLLCCLAGHPFTSAIAILLDVCFVGAFIYVAVANRAGASSCRGTVNTPFGSGNAADQITSNDDGFTNLPTYRGACQMETACFAVSIVAIIFFLLSILVELVLVRNRRKEQRFGPSPANNYTSGYGRGGKFMGLFKRRGTAASDANALPQHTTPDQVRQSYNTDATAVGHDSATHNKYGESGYAHEGVTGANTYPEHGAAGTTHPAGYRYNDGTYNA</sequence>
<keyword evidence="1" id="KW-0812">Transmembrane</keyword>
<gene>
    <name evidence="2" type="ORF">SUNI508_09619</name>
</gene>
<keyword evidence="1" id="KW-1133">Transmembrane helix</keyword>
<proteinExistence type="predicted"/>
<reference evidence="2 3" key="1">
    <citation type="journal article" date="2024" name="J. Plant Pathol.">
        <title>Sequence and assembly of the genome of Seiridium unicorne, isolate CBS 538.82, causal agent of cypress canker disease.</title>
        <authorList>
            <person name="Scali E."/>
            <person name="Rocca G.D."/>
            <person name="Danti R."/>
            <person name="Garbelotto M."/>
            <person name="Barberini S."/>
            <person name="Baroncelli R."/>
            <person name="Emiliani G."/>
        </authorList>
    </citation>
    <scope>NUCLEOTIDE SEQUENCE [LARGE SCALE GENOMIC DNA]</scope>
    <source>
        <strain evidence="2 3">BM-138-508</strain>
    </source>
</reference>
<evidence type="ECO:0000313" key="2">
    <source>
        <dbReference type="EMBL" id="KAK9416513.1"/>
    </source>
</evidence>
<feature type="transmembrane region" description="Helical" evidence="1">
    <location>
        <begin position="149"/>
        <end position="170"/>
    </location>
</feature>
<protein>
    <recommendedName>
        <fullName evidence="4">MARVEL domain-containing protein</fullName>
    </recommendedName>
</protein>
<feature type="transmembrane region" description="Helical" evidence="1">
    <location>
        <begin position="81"/>
        <end position="99"/>
    </location>
</feature>
<keyword evidence="3" id="KW-1185">Reference proteome</keyword>
<accession>A0ABR2UPC1</accession>
<feature type="transmembrane region" description="Helical" evidence="1">
    <location>
        <begin position="55"/>
        <end position="74"/>
    </location>
</feature>
<feature type="transmembrane region" description="Helical" evidence="1">
    <location>
        <begin position="12"/>
        <end position="35"/>
    </location>
</feature>
<evidence type="ECO:0000313" key="3">
    <source>
        <dbReference type="Proteomes" id="UP001408356"/>
    </source>
</evidence>
<evidence type="ECO:0000256" key="1">
    <source>
        <dbReference type="SAM" id="Phobius"/>
    </source>
</evidence>
<evidence type="ECO:0008006" key="4">
    <source>
        <dbReference type="Google" id="ProtNLM"/>
    </source>
</evidence>
<dbReference type="EMBL" id="JARVKF010000406">
    <property type="protein sequence ID" value="KAK9416513.1"/>
    <property type="molecule type" value="Genomic_DNA"/>
</dbReference>
<comment type="caution">
    <text evidence="2">The sequence shown here is derived from an EMBL/GenBank/DDBJ whole genome shotgun (WGS) entry which is preliminary data.</text>
</comment>
<keyword evidence="1" id="KW-0472">Membrane</keyword>
<organism evidence="2 3">
    <name type="scientific">Seiridium unicorne</name>
    <dbReference type="NCBI Taxonomy" id="138068"/>
    <lineage>
        <taxon>Eukaryota</taxon>
        <taxon>Fungi</taxon>
        <taxon>Dikarya</taxon>
        <taxon>Ascomycota</taxon>
        <taxon>Pezizomycotina</taxon>
        <taxon>Sordariomycetes</taxon>
        <taxon>Xylariomycetidae</taxon>
        <taxon>Amphisphaeriales</taxon>
        <taxon>Sporocadaceae</taxon>
        <taxon>Seiridium</taxon>
    </lineage>
</organism>
<name>A0ABR2UPC1_9PEZI</name>